<dbReference type="GO" id="GO:0008168">
    <property type="term" value="F:methyltransferase activity"/>
    <property type="evidence" value="ECO:0007669"/>
    <property type="project" value="UniProtKB-KW"/>
</dbReference>
<dbReference type="KEGG" id="ccos:Pan44_36180"/>
<evidence type="ECO:0000259" key="1">
    <source>
        <dbReference type="Pfam" id="PF13649"/>
    </source>
</evidence>
<reference evidence="2 3" key="1">
    <citation type="submission" date="2019-02" db="EMBL/GenBank/DDBJ databases">
        <title>Deep-cultivation of Planctomycetes and their phenomic and genomic characterization uncovers novel biology.</title>
        <authorList>
            <person name="Wiegand S."/>
            <person name="Jogler M."/>
            <person name="Boedeker C."/>
            <person name="Pinto D."/>
            <person name="Vollmers J."/>
            <person name="Rivas-Marin E."/>
            <person name="Kohn T."/>
            <person name="Peeters S.H."/>
            <person name="Heuer A."/>
            <person name="Rast P."/>
            <person name="Oberbeckmann S."/>
            <person name="Bunk B."/>
            <person name="Jeske O."/>
            <person name="Meyerdierks A."/>
            <person name="Storesund J.E."/>
            <person name="Kallscheuer N."/>
            <person name="Luecker S."/>
            <person name="Lage O.M."/>
            <person name="Pohl T."/>
            <person name="Merkel B.J."/>
            <person name="Hornburger P."/>
            <person name="Mueller R.-W."/>
            <person name="Bruemmer F."/>
            <person name="Labrenz M."/>
            <person name="Spormann A.M."/>
            <person name="Op den Camp H."/>
            <person name="Overmann J."/>
            <person name="Amann R."/>
            <person name="Jetten M.S.M."/>
            <person name="Mascher T."/>
            <person name="Medema M.H."/>
            <person name="Devos D.P."/>
            <person name="Kaster A.-K."/>
            <person name="Ovreas L."/>
            <person name="Rohde M."/>
            <person name="Galperin M.Y."/>
            <person name="Jogler C."/>
        </authorList>
    </citation>
    <scope>NUCLEOTIDE SEQUENCE [LARGE SCALE GENOMIC DNA]</scope>
    <source>
        <strain evidence="2 3">Pan44</strain>
    </source>
</reference>
<feature type="domain" description="Methyltransferase" evidence="1">
    <location>
        <begin position="46"/>
        <end position="140"/>
    </location>
</feature>
<keyword evidence="2" id="KW-0808">Transferase</keyword>
<keyword evidence="3" id="KW-1185">Reference proteome</keyword>
<dbReference type="OrthoDB" id="9811589at2"/>
<accession>A0A517SHH1</accession>
<dbReference type="RefSeq" id="WP_145031488.1">
    <property type="nucleotide sequence ID" value="NZ_CP036271.1"/>
</dbReference>
<sequence length="260" mass="30106">MPEVIYGNLYDYPRYYDLLFGADWKAEIKFLIGCFERFCKRPVKTVFEPACGTGRLLDKLAKRGYQVSGNDLNPRAVEYCNRRLKRLGFPETVEVGDMSDFRLKRPVHAAFNLINTVRHLPTEKAMEAHLRCTGESLVKGGIYLLGLHLTPTEGPRMDGESWTARRGQVTIKSRMWTKELDLKGRNEKLGIRFDVKTPTKSFCIEDEMNYRTYTARQMARLLHKVGLFEVAGTFDFLYDLNDPLEVDETTEDVVYVLRRK</sequence>
<dbReference type="InterPro" id="IPR041698">
    <property type="entry name" value="Methyltransf_25"/>
</dbReference>
<dbReference type="SUPFAM" id="SSF53335">
    <property type="entry name" value="S-adenosyl-L-methionine-dependent methyltransferases"/>
    <property type="match status" value="1"/>
</dbReference>
<dbReference type="Gene3D" id="3.40.50.150">
    <property type="entry name" value="Vaccinia Virus protein VP39"/>
    <property type="match status" value="1"/>
</dbReference>
<dbReference type="AlphaFoldDB" id="A0A517SHH1"/>
<dbReference type="CDD" id="cd02440">
    <property type="entry name" value="AdoMet_MTases"/>
    <property type="match status" value="1"/>
</dbReference>
<protein>
    <submittedName>
        <fullName evidence="2">dTDP-3-amino-3,4, 6-trideoxy-alpha-D-glucopyranose</fullName>
        <ecNumber evidence="2">2.1.1.234</ecNumber>
    </submittedName>
</protein>
<dbReference type="GO" id="GO:0032259">
    <property type="term" value="P:methylation"/>
    <property type="evidence" value="ECO:0007669"/>
    <property type="project" value="UniProtKB-KW"/>
</dbReference>
<evidence type="ECO:0000313" key="2">
    <source>
        <dbReference type="EMBL" id="QDT55573.1"/>
    </source>
</evidence>
<dbReference type="EMBL" id="CP036271">
    <property type="protein sequence ID" value="QDT55573.1"/>
    <property type="molecule type" value="Genomic_DNA"/>
</dbReference>
<keyword evidence="2" id="KW-0489">Methyltransferase</keyword>
<evidence type="ECO:0000313" key="3">
    <source>
        <dbReference type="Proteomes" id="UP000315700"/>
    </source>
</evidence>
<dbReference type="Pfam" id="PF13649">
    <property type="entry name" value="Methyltransf_25"/>
    <property type="match status" value="1"/>
</dbReference>
<dbReference type="EC" id="2.1.1.234" evidence="2"/>
<dbReference type="Gene3D" id="2.20.25.110">
    <property type="entry name" value="S-adenosyl-L-methionine-dependent methyltransferases"/>
    <property type="match status" value="1"/>
</dbReference>
<proteinExistence type="predicted"/>
<organism evidence="2 3">
    <name type="scientific">Caulifigura coniformis</name>
    <dbReference type="NCBI Taxonomy" id="2527983"/>
    <lineage>
        <taxon>Bacteria</taxon>
        <taxon>Pseudomonadati</taxon>
        <taxon>Planctomycetota</taxon>
        <taxon>Planctomycetia</taxon>
        <taxon>Planctomycetales</taxon>
        <taxon>Planctomycetaceae</taxon>
        <taxon>Caulifigura</taxon>
    </lineage>
</organism>
<dbReference type="InParanoid" id="A0A517SHH1"/>
<dbReference type="Proteomes" id="UP000315700">
    <property type="component" value="Chromosome"/>
</dbReference>
<gene>
    <name evidence="2" type="primary">desVI</name>
    <name evidence="2" type="ORF">Pan44_36180</name>
</gene>
<dbReference type="InterPro" id="IPR029063">
    <property type="entry name" value="SAM-dependent_MTases_sf"/>
</dbReference>
<name>A0A517SHH1_9PLAN</name>